<proteinExistence type="predicted"/>
<comment type="caution">
    <text evidence="1">The sequence shown here is derived from an EMBL/GenBank/DDBJ whole genome shotgun (WGS) entry which is preliminary data.</text>
</comment>
<sequence>MPAACEHVLWLMRRREHIFWKHTISALFGFAPNNLDLAPSTLCLMPTLRVDEVKNEENNKNKLQHPQR</sequence>
<protein>
    <submittedName>
        <fullName evidence="1">(Mediterranean fruit fly) hypothetical protein</fullName>
    </submittedName>
</protein>
<gene>
    <name evidence="1" type="ORF">CCAP1982_LOCUS7594</name>
</gene>
<keyword evidence="2" id="KW-1185">Reference proteome</keyword>
<name>A0A811UML2_CERCA</name>
<evidence type="ECO:0000313" key="2">
    <source>
        <dbReference type="Proteomes" id="UP000606786"/>
    </source>
</evidence>
<dbReference type="AlphaFoldDB" id="A0A811UML2"/>
<reference evidence="1" key="1">
    <citation type="submission" date="2020-11" db="EMBL/GenBank/DDBJ databases">
        <authorList>
            <person name="Whitehead M."/>
        </authorList>
    </citation>
    <scope>NUCLEOTIDE SEQUENCE</scope>
    <source>
        <strain evidence="1">EGII</strain>
    </source>
</reference>
<evidence type="ECO:0000313" key="1">
    <source>
        <dbReference type="EMBL" id="CAD6999047.1"/>
    </source>
</evidence>
<dbReference type="Proteomes" id="UP000606786">
    <property type="component" value="Unassembled WGS sequence"/>
</dbReference>
<dbReference type="EMBL" id="CAJHJT010000012">
    <property type="protein sequence ID" value="CAD6999047.1"/>
    <property type="molecule type" value="Genomic_DNA"/>
</dbReference>
<accession>A0A811UML2</accession>
<organism evidence="1 2">
    <name type="scientific">Ceratitis capitata</name>
    <name type="common">Mediterranean fruit fly</name>
    <name type="synonym">Tephritis capitata</name>
    <dbReference type="NCBI Taxonomy" id="7213"/>
    <lineage>
        <taxon>Eukaryota</taxon>
        <taxon>Metazoa</taxon>
        <taxon>Ecdysozoa</taxon>
        <taxon>Arthropoda</taxon>
        <taxon>Hexapoda</taxon>
        <taxon>Insecta</taxon>
        <taxon>Pterygota</taxon>
        <taxon>Neoptera</taxon>
        <taxon>Endopterygota</taxon>
        <taxon>Diptera</taxon>
        <taxon>Brachycera</taxon>
        <taxon>Muscomorpha</taxon>
        <taxon>Tephritoidea</taxon>
        <taxon>Tephritidae</taxon>
        <taxon>Ceratitis</taxon>
        <taxon>Ceratitis</taxon>
    </lineage>
</organism>